<dbReference type="Proteomes" id="UP000046947">
    <property type="component" value="Unassembled WGS sequence"/>
</dbReference>
<proteinExistence type="predicted"/>
<reference evidence="3 4" key="1">
    <citation type="submission" date="2015-03" db="EMBL/GenBank/DDBJ databases">
        <authorList>
            <consortium name="Pathogen Informatics"/>
        </authorList>
    </citation>
    <scope>NUCLEOTIDE SEQUENCE [LARGE SCALE GENOMIC DNA]</scope>
    <source>
        <strain evidence="2 4">Bir 185</strain>
        <strain evidence="1 3">H09601792</strain>
    </source>
</reference>
<organism evidence="2 4">
    <name type="scientific">Mycobacterium tuberculosis</name>
    <dbReference type="NCBI Taxonomy" id="1773"/>
    <lineage>
        <taxon>Bacteria</taxon>
        <taxon>Bacillati</taxon>
        <taxon>Actinomycetota</taxon>
        <taxon>Actinomycetes</taxon>
        <taxon>Mycobacteriales</taxon>
        <taxon>Mycobacteriaceae</taxon>
        <taxon>Mycobacterium</taxon>
        <taxon>Mycobacterium tuberculosis complex</taxon>
    </lineage>
</organism>
<dbReference type="Proteomes" id="UP000050164">
    <property type="component" value="Unassembled WGS sequence"/>
</dbReference>
<protein>
    <submittedName>
        <fullName evidence="2">Uncharacterized protein</fullName>
    </submittedName>
</protein>
<sequence>MAAATTSSPPKTSPHRPKALLDVTIKLARSYREDTSWKKRLAASGSNGM</sequence>
<dbReference type="EMBL" id="CNFT01000384">
    <property type="protein sequence ID" value="CKR62056.1"/>
    <property type="molecule type" value="Genomic_DNA"/>
</dbReference>
<dbReference type="AlphaFoldDB" id="A0A654ZVB3"/>
<evidence type="ECO:0000313" key="1">
    <source>
        <dbReference type="EMBL" id="CFE76565.1"/>
    </source>
</evidence>
<evidence type="ECO:0000313" key="4">
    <source>
        <dbReference type="Proteomes" id="UP000050164"/>
    </source>
</evidence>
<evidence type="ECO:0000313" key="2">
    <source>
        <dbReference type="EMBL" id="CKR62056.1"/>
    </source>
</evidence>
<accession>A0A654ZVB3</accession>
<dbReference type="EMBL" id="CFOH01001012">
    <property type="protein sequence ID" value="CFE76565.1"/>
    <property type="molecule type" value="Genomic_DNA"/>
</dbReference>
<gene>
    <name evidence="1" type="ORF">ERS007688_03987</name>
    <name evidence="2" type="ORF">ERS027659_01860</name>
</gene>
<evidence type="ECO:0000313" key="3">
    <source>
        <dbReference type="Proteomes" id="UP000046947"/>
    </source>
</evidence>
<name>A0A654ZVB3_MYCTX</name>